<feature type="transmembrane region" description="Helical" evidence="5">
    <location>
        <begin position="366"/>
        <end position="386"/>
    </location>
</feature>
<keyword evidence="4 5" id="KW-0472">Membrane</keyword>
<dbReference type="InterPro" id="IPR018086">
    <property type="entry name" value="NADH_UbQ_OxRdtase_su1_CS"/>
</dbReference>
<dbReference type="OrthoDB" id="9803734at2"/>
<dbReference type="PROSITE" id="PS00667">
    <property type="entry name" value="COMPLEX1_ND1_1"/>
    <property type="match status" value="1"/>
</dbReference>
<evidence type="ECO:0000313" key="7">
    <source>
        <dbReference type="EMBL" id="ATB68584.1"/>
    </source>
</evidence>
<gene>
    <name evidence="5" type="primary">nuoH</name>
    <name evidence="7" type="ORF">SJPD1_0462</name>
</gene>
<dbReference type="RefSeq" id="WP_096045787.1">
    <property type="nucleotide sequence ID" value="NZ_CP023275.1"/>
</dbReference>
<dbReference type="EC" id="7.1.1.-" evidence="5"/>
<dbReference type="PROSITE" id="PS00668">
    <property type="entry name" value="COMPLEX1_ND1_2"/>
    <property type="match status" value="1"/>
</dbReference>
<feature type="transmembrane region" description="Helical" evidence="5">
    <location>
        <begin position="290"/>
        <end position="310"/>
    </location>
</feature>
<keyword evidence="5" id="KW-1003">Cell membrane</keyword>
<evidence type="ECO:0000256" key="2">
    <source>
        <dbReference type="ARBA" id="ARBA00022692"/>
    </source>
</evidence>
<reference evidence="8" key="1">
    <citation type="submission" date="2017-09" db="EMBL/GenBank/DDBJ databases">
        <title>The complete genome of Sulfurospirillum sp. JPD-1.</title>
        <authorList>
            <person name="Goris T."/>
        </authorList>
    </citation>
    <scope>NUCLEOTIDE SEQUENCE [LARGE SCALE GENOMIC DNA]</scope>
    <source>
        <strain evidence="8">JPD-1</strain>
    </source>
</reference>
<keyword evidence="5 6" id="KW-0520">NAD</keyword>
<dbReference type="Proteomes" id="UP000217349">
    <property type="component" value="Chromosome"/>
</dbReference>
<feature type="transmembrane region" description="Helical" evidence="5">
    <location>
        <begin position="259"/>
        <end position="278"/>
    </location>
</feature>
<dbReference type="GO" id="GO:0009060">
    <property type="term" value="P:aerobic respiration"/>
    <property type="evidence" value="ECO:0007669"/>
    <property type="project" value="TreeGrafter"/>
</dbReference>
<comment type="subcellular location">
    <subcellularLocation>
        <location evidence="5 6">Cell membrane</location>
        <topology evidence="5 6">Multi-pass membrane protein</topology>
    </subcellularLocation>
    <subcellularLocation>
        <location evidence="1">Membrane</location>
        <topology evidence="1">Multi-pass membrane protein</topology>
    </subcellularLocation>
</comment>
<comment type="function">
    <text evidence="5">NDH-1 shuttles electrons from NADH, via FMN and iron-sulfur (Fe-S) centers, to quinones in the respiratory chain. The immediate electron acceptor for the enzyme in this species is believed to be ubiquinone. Couples the redox reaction to proton translocation (for every two electrons transferred, four hydrogen ions are translocated across the cytoplasmic membrane), and thus conserves the redox energy in a proton gradient. This subunit may bind ubiquinone.</text>
</comment>
<evidence type="ECO:0000313" key="8">
    <source>
        <dbReference type="Proteomes" id="UP000217349"/>
    </source>
</evidence>
<evidence type="ECO:0000256" key="4">
    <source>
        <dbReference type="ARBA" id="ARBA00023136"/>
    </source>
</evidence>
<sequence length="427" mass="47382">MSHLSISIVIINIILALLFSLGAAPILVWIERRVAGLIQDRLGPNRCHINGIRLGGLIQSFADMLKLVFKEDFQAKAIKEHFFFSLAPVIVFASAFLSFMVMPFADDLVINGERFIMQGLPMDLGILWFLAFAGLSVYGIMLGGWSSRNKYSLLGAMRAGAQVISYEAAMGLSVVSLLITYGSVHLGQIVAYQGELLFGFIPAWGIIVQPLAALIFIVTAFAEANRTPFDLAEGESEIVGGYHTEYSAMRFGLFFVGEYVAMSASSALIVTLFLGGYHLPYLNTQTLQAFMPWILMFVIIALPLASFYVMRWIKKHNRWHKAGDVRNRESAFLRKGLIGVNVLFIAGLGALLFVGLTQTSTNVATAVIQIATFAFKLLLMNFVFVWVRWTLPRFRYDQLQTLGWKVLMPLAIFNIIVTATIVVIKGL</sequence>
<comment type="catalytic activity">
    <reaction evidence="5">
        <text>a quinone + NADH + 5 H(+)(in) = a quinol + NAD(+) + 4 H(+)(out)</text>
        <dbReference type="Rhea" id="RHEA:57888"/>
        <dbReference type="ChEBI" id="CHEBI:15378"/>
        <dbReference type="ChEBI" id="CHEBI:24646"/>
        <dbReference type="ChEBI" id="CHEBI:57540"/>
        <dbReference type="ChEBI" id="CHEBI:57945"/>
        <dbReference type="ChEBI" id="CHEBI:132124"/>
    </reaction>
</comment>
<feature type="transmembrane region" description="Helical" evidence="5">
    <location>
        <begin position="6"/>
        <end position="30"/>
    </location>
</feature>
<dbReference type="GO" id="GO:0048038">
    <property type="term" value="F:quinone binding"/>
    <property type="evidence" value="ECO:0007669"/>
    <property type="project" value="UniProtKB-KW"/>
</dbReference>
<dbReference type="PANTHER" id="PTHR11432">
    <property type="entry name" value="NADH DEHYDROGENASE SUBUNIT 1"/>
    <property type="match status" value="1"/>
</dbReference>
<comment type="subunit">
    <text evidence="5">NDH-1 is composed of 14 different subunits. Subunits NuoA, H, J, K, L, M, N constitute the membrane sector of the complex.</text>
</comment>
<evidence type="ECO:0000256" key="6">
    <source>
        <dbReference type="RuleBase" id="RU000471"/>
    </source>
</evidence>
<dbReference type="PANTHER" id="PTHR11432:SF3">
    <property type="entry name" value="NADH-UBIQUINONE OXIDOREDUCTASE CHAIN 1"/>
    <property type="match status" value="1"/>
</dbReference>
<name>A0A290HPM9_9BACT</name>
<dbReference type="KEGG" id="sulj:SJPD1_0462"/>
<feature type="transmembrane region" description="Helical" evidence="5">
    <location>
        <begin position="331"/>
        <end position="354"/>
    </location>
</feature>
<feature type="transmembrane region" description="Helical" evidence="5">
    <location>
        <begin position="82"/>
        <end position="105"/>
    </location>
</feature>
<protein>
    <recommendedName>
        <fullName evidence="5">NADH-quinone oxidoreductase subunit H</fullName>
        <ecNumber evidence="5">7.1.1.-</ecNumber>
    </recommendedName>
    <alternativeName>
        <fullName evidence="5">NADH dehydrogenase I subunit H</fullName>
    </alternativeName>
    <alternativeName>
        <fullName evidence="5">NDH-1 subunit H</fullName>
    </alternativeName>
</protein>
<dbReference type="HAMAP" id="MF_01350">
    <property type="entry name" value="NDH1_NuoH"/>
    <property type="match status" value="1"/>
</dbReference>
<evidence type="ECO:0000256" key="5">
    <source>
        <dbReference type="HAMAP-Rule" id="MF_01350"/>
    </source>
</evidence>
<dbReference type="GO" id="GO:0005886">
    <property type="term" value="C:plasma membrane"/>
    <property type="evidence" value="ECO:0007669"/>
    <property type="project" value="UniProtKB-SubCell"/>
</dbReference>
<evidence type="ECO:0000256" key="3">
    <source>
        <dbReference type="ARBA" id="ARBA00022989"/>
    </source>
</evidence>
<keyword evidence="5" id="KW-0830">Ubiquinone</keyword>
<feature type="transmembrane region" description="Helical" evidence="5">
    <location>
        <begin position="406"/>
        <end position="424"/>
    </location>
</feature>
<feature type="transmembrane region" description="Helical" evidence="5">
    <location>
        <begin position="125"/>
        <end position="145"/>
    </location>
</feature>
<accession>A0A290HPM9</accession>
<keyword evidence="5" id="KW-0874">Quinone</keyword>
<organism evidence="7 8">
    <name type="scientific">Sulfurospirillum diekertiae</name>
    <dbReference type="NCBI Taxonomy" id="1854492"/>
    <lineage>
        <taxon>Bacteria</taxon>
        <taxon>Pseudomonadati</taxon>
        <taxon>Campylobacterota</taxon>
        <taxon>Epsilonproteobacteria</taxon>
        <taxon>Campylobacterales</taxon>
        <taxon>Sulfurospirillaceae</taxon>
        <taxon>Sulfurospirillum</taxon>
    </lineage>
</organism>
<dbReference type="GO" id="GO:0003954">
    <property type="term" value="F:NADH dehydrogenase activity"/>
    <property type="evidence" value="ECO:0007669"/>
    <property type="project" value="TreeGrafter"/>
</dbReference>
<comment type="caution">
    <text evidence="5">Lacks conserved residue(s) required for the propagation of feature annotation.</text>
</comment>
<proteinExistence type="inferred from homology"/>
<keyword evidence="5" id="KW-1278">Translocase</keyword>
<keyword evidence="3 5" id="KW-1133">Transmembrane helix</keyword>
<feature type="transmembrane region" description="Helical" evidence="5">
    <location>
        <begin position="166"/>
        <end position="184"/>
    </location>
</feature>
<keyword evidence="2 5" id="KW-0812">Transmembrane</keyword>
<dbReference type="GO" id="GO:0016655">
    <property type="term" value="F:oxidoreductase activity, acting on NAD(P)H, quinone or similar compound as acceptor"/>
    <property type="evidence" value="ECO:0007669"/>
    <property type="project" value="UniProtKB-UniRule"/>
</dbReference>
<feature type="transmembrane region" description="Helical" evidence="5">
    <location>
        <begin position="196"/>
        <end position="222"/>
    </location>
</feature>
<dbReference type="EMBL" id="CP023275">
    <property type="protein sequence ID" value="ATB68584.1"/>
    <property type="molecule type" value="Genomic_DNA"/>
</dbReference>
<evidence type="ECO:0000256" key="1">
    <source>
        <dbReference type="ARBA" id="ARBA00004141"/>
    </source>
</evidence>
<comment type="similarity">
    <text evidence="5 6">Belongs to the complex I subunit 1 family.</text>
</comment>
<dbReference type="Pfam" id="PF00146">
    <property type="entry name" value="NADHdh"/>
    <property type="match status" value="2"/>
</dbReference>
<dbReference type="AlphaFoldDB" id="A0A290HPM9"/>
<dbReference type="InterPro" id="IPR001694">
    <property type="entry name" value="NADH_UbQ_OxRdtase_su1/FPO"/>
</dbReference>